<accession>A0ABW2TXT5</accession>
<dbReference type="InterPro" id="IPR014262">
    <property type="entry name" value="HAF_rpt"/>
</dbReference>
<proteinExistence type="predicted"/>
<evidence type="ECO:0000313" key="3">
    <source>
        <dbReference type="Proteomes" id="UP001596512"/>
    </source>
</evidence>
<sequence length="352" mass="35639">MRTSLVASAVLVALTALAPAAAAAPEYTIAALPTPPGQPSGIPLSVNAFGVAVGTTTAGFGPGNAVVWRGGAVIDLGPGVAVDVNAFGTVVGHADGVATLWRGGRAVPLTTSRPSTGVSVNTWGDAVVLSGSPEKFSLWRAGTLTELPAPGTHRTGGIVNDLGQIALNSTEGVYRCTRTACAALPLPPEPVNLHAMNGRGQVLGTAVSLNQRAVLWTGSAMTDLGHLGGATTDIGGPDSLNDLGVVVGWSKAADGRFHAFSWRDGVMTDLGDPGVESRAYAVNGLGHVVGHTSGTGGVIAQAALWRDGKTVALPQLGGAPWCVARQITDLGRVTGFCVDAAWRSVPVVWSVR</sequence>
<feature type="signal peptide" evidence="1">
    <location>
        <begin position="1"/>
        <end position="23"/>
    </location>
</feature>
<reference evidence="3" key="1">
    <citation type="journal article" date="2019" name="Int. J. Syst. Evol. Microbiol.">
        <title>The Global Catalogue of Microorganisms (GCM) 10K type strain sequencing project: providing services to taxonomists for standard genome sequencing and annotation.</title>
        <authorList>
            <consortium name="The Broad Institute Genomics Platform"/>
            <consortium name="The Broad Institute Genome Sequencing Center for Infectious Disease"/>
            <person name="Wu L."/>
            <person name="Ma J."/>
        </authorList>
    </citation>
    <scope>NUCLEOTIDE SEQUENCE [LARGE SCALE GENOMIC DNA]</scope>
    <source>
        <strain evidence="3">JCM 17695</strain>
    </source>
</reference>
<name>A0ABW2TXT5_9PSEU</name>
<keyword evidence="3" id="KW-1185">Reference proteome</keyword>
<evidence type="ECO:0000256" key="1">
    <source>
        <dbReference type="SAM" id="SignalP"/>
    </source>
</evidence>
<protein>
    <recommendedName>
        <fullName evidence="4">Extracellular repeat, HAF family</fullName>
    </recommendedName>
</protein>
<dbReference type="Proteomes" id="UP001596512">
    <property type="component" value="Unassembled WGS sequence"/>
</dbReference>
<keyword evidence="1" id="KW-0732">Signal</keyword>
<evidence type="ECO:0008006" key="4">
    <source>
        <dbReference type="Google" id="ProtNLM"/>
    </source>
</evidence>
<dbReference type="NCBIfam" id="TIGR02913">
    <property type="entry name" value="HAF_rpt"/>
    <property type="match status" value="1"/>
</dbReference>
<feature type="chain" id="PRO_5045103614" description="Extracellular repeat, HAF family" evidence="1">
    <location>
        <begin position="24"/>
        <end position="352"/>
    </location>
</feature>
<evidence type="ECO:0000313" key="2">
    <source>
        <dbReference type="EMBL" id="MFC7617638.1"/>
    </source>
</evidence>
<organism evidence="2 3">
    <name type="scientific">Actinokineospora soli</name>
    <dbReference type="NCBI Taxonomy" id="1048753"/>
    <lineage>
        <taxon>Bacteria</taxon>
        <taxon>Bacillati</taxon>
        <taxon>Actinomycetota</taxon>
        <taxon>Actinomycetes</taxon>
        <taxon>Pseudonocardiales</taxon>
        <taxon>Pseudonocardiaceae</taxon>
        <taxon>Actinokineospora</taxon>
    </lineage>
</organism>
<comment type="caution">
    <text evidence="2">The sequence shown here is derived from an EMBL/GenBank/DDBJ whole genome shotgun (WGS) entry which is preliminary data.</text>
</comment>
<dbReference type="EMBL" id="JBHTEY010000004">
    <property type="protein sequence ID" value="MFC7617638.1"/>
    <property type="molecule type" value="Genomic_DNA"/>
</dbReference>
<gene>
    <name evidence="2" type="ORF">ACFQV2_33775</name>
</gene>